<dbReference type="SUPFAM" id="SSF103088">
    <property type="entry name" value="OmpA-like"/>
    <property type="match status" value="1"/>
</dbReference>
<dbReference type="GO" id="GO:0009279">
    <property type="term" value="C:cell outer membrane"/>
    <property type="evidence" value="ECO:0007669"/>
    <property type="project" value="UniProtKB-SubCell"/>
</dbReference>
<evidence type="ECO:0000256" key="5">
    <source>
        <dbReference type="PROSITE-ProRule" id="PRU00473"/>
    </source>
</evidence>
<dbReference type="InterPro" id="IPR019734">
    <property type="entry name" value="TPR_rpt"/>
</dbReference>
<dbReference type="PANTHER" id="PTHR30329:SF21">
    <property type="entry name" value="LIPOPROTEIN YIAD-RELATED"/>
    <property type="match status" value="1"/>
</dbReference>
<keyword evidence="3" id="KW-0998">Cell outer membrane</keyword>
<evidence type="ECO:0000313" key="9">
    <source>
        <dbReference type="Proteomes" id="UP001348817"/>
    </source>
</evidence>
<dbReference type="EMBL" id="AP025314">
    <property type="protein sequence ID" value="BDD09005.1"/>
    <property type="molecule type" value="Genomic_DNA"/>
</dbReference>
<evidence type="ECO:0000256" key="1">
    <source>
        <dbReference type="ARBA" id="ARBA00004442"/>
    </source>
</evidence>
<dbReference type="Gene3D" id="3.30.1330.60">
    <property type="entry name" value="OmpA-like domain"/>
    <property type="match status" value="1"/>
</dbReference>
<feature type="domain" description="OmpA-like" evidence="7">
    <location>
        <begin position="532"/>
        <end position="648"/>
    </location>
</feature>
<dbReference type="Proteomes" id="UP001348817">
    <property type="component" value="Chromosome"/>
</dbReference>
<comment type="subcellular location">
    <subcellularLocation>
        <location evidence="1">Cell outer membrane</location>
    </subcellularLocation>
</comment>
<dbReference type="InterPro" id="IPR011042">
    <property type="entry name" value="6-blade_b-propeller_TolB-like"/>
</dbReference>
<dbReference type="PROSITE" id="PS51123">
    <property type="entry name" value="OMPA_2"/>
    <property type="match status" value="1"/>
</dbReference>
<evidence type="ECO:0000256" key="3">
    <source>
        <dbReference type="ARBA" id="ARBA00023237"/>
    </source>
</evidence>
<accession>A0AAU9CIA9</accession>
<dbReference type="Pfam" id="PF14559">
    <property type="entry name" value="TPR_19"/>
    <property type="match status" value="1"/>
</dbReference>
<dbReference type="SUPFAM" id="SSF48452">
    <property type="entry name" value="TPR-like"/>
    <property type="match status" value="1"/>
</dbReference>
<keyword evidence="6" id="KW-0732">Signal</keyword>
<gene>
    <name evidence="8" type="ORF">FUAX_14370</name>
</gene>
<dbReference type="InterPro" id="IPR006664">
    <property type="entry name" value="OMP_bac"/>
</dbReference>
<keyword evidence="9" id="KW-1185">Reference proteome</keyword>
<keyword evidence="4" id="KW-0802">TPR repeat</keyword>
<organism evidence="8 9">
    <name type="scientific">Fulvitalea axinellae</name>
    <dbReference type="NCBI Taxonomy" id="1182444"/>
    <lineage>
        <taxon>Bacteria</taxon>
        <taxon>Pseudomonadati</taxon>
        <taxon>Bacteroidota</taxon>
        <taxon>Cytophagia</taxon>
        <taxon>Cytophagales</taxon>
        <taxon>Persicobacteraceae</taxon>
        <taxon>Fulvitalea</taxon>
    </lineage>
</organism>
<proteinExistence type="predicted"/>
<evidence type="ECO:0000256" key="4">
    <source>
        <dbReference type="PROSITE-ProRule" id="PRU00339"/>
    </source>
</evidence>
<feature type="signal peptide" evidence="6">
    <location>
        <begin position="1"/>
        <end position="20"/>
    </location>
</feature>
<dbReference type="AlphaFoldDB" id="A0AAU9CIA9"/>
<dbReference type="Pfam" id="PF00691">
    <property type="entry name" value="OmpA"/>
    <property type="match status" value="1"/>
</dbReference>
<dbReference type="KEGG" id="fax:FUAX_14370"/>
<sequence>MRKKLSRILFFFFLSVLGFCVDVSAQGRGGTTSRRAEKLFKDAEISVRHRNFDKAIALLKKAIDKDPNYIDAYFRLASCYQVMARRKEQLAVYERVLEMGGGKTSYPVIYALVAEAAFENAEYERAIDLAQKYLATAPKDRRYRKTAEEVLAKSQFALGILKNPTPFSPYKLPAPLNQFGLQYFPTFTVDGKMILFTCREKYAPGSDEDIFFSVKGDDGKWSVPQSISKNINTPANEGTCAISADGKTLIFTSCSQGGGNLGSCDLYISKWDGADWSVPKNLGRAINSRSWESQPALSPDGRALYFVSDRPGGYGGRDIYFSYKNENEEWELARNLGRSINTKDDEIAPFVHVNGGTLYFGSEGHPGLGGYDLFYSERAPDGSWGGAKHMGYPINNHRDQISLFVSTDGSKGYYSEDEKKEGQLYSYMYEFDIPERLRIKNRVNYVKGLVLDDKTDEPLFATIDLMDINADSLVARVNSDSINGDYSFVLTQGREYGLFAVAEGYLFKTLSFDYVASQDTVPIKMDIRLSPVEENLEARLSNVFFETNSYEIKKKSETELTKVARFLRSNPGMIVEIQGHTDNVGGDQDNLRLSWKRAESVYNALVSFGVEKMSMRFKGYGETRPERDNETEDGRQFNRRIQFKIVKK</sequence>
<dbReference type="Pfam" id="PF07676">
    <property type="entry name" value="PD40"/>
    <property type="match status" value="4"/>
</dbReference>
<feature type="repeat" description="TPR" evidence="4">
    <location>
        <begin position="36"/>
        <end position="69"/>
    </location>
</feature>
<dbReference type="SUPFAM" id="SSF82171">
    <property type="entry name" value="DPP6 N-terminal domain-like"/>
    <property type="match status" value="1"/>
</dbReference>
<dbReference type="PANTHER" id="PTHR30329">
    <property type="entry name" value="STATOR ELEMENT OF FLAGELLAR MOTOR COMPLEX"/>
    <property type="match status" value="1"/>
</dbReference>
<evidence type="ECO:0000313" key="8">
    <source>
        <dbReference type="EMBL" id="BDD09005.1"/>
    </source>
</evidence>
<dbReference type="InterPro" id="IPR036737">
    <property type="entry name" value="OmpA-like_sf"/>
</dbReference>
<dbReference type="InterPro" id="IPR011659">
    <property type="entry name" value="WD40"/>
</dbReference>
<evidence type="ECO:0000256" key="2">
    <source>
        <dbReference type="ARBA" id="ARBA00023136"/>
    </source>
</evidence>
<dbReference type="CDD" id="cd15482">
    <property type="entry name" value="Sialidase_non-viral"/>
    <property type="match status" value="1"/>
</dbReference>
<dbReference type="CDD" id="cd07185">
    <property type="entry name" value="OmpA_C-like"/>
    <property type="match status" value="1"/>
</dbReference>
<dbReference type="PROSITE" id="PS50005">
    <property type="entry name" value="TPR"/>
    <property type="match status" value="1"/>
</dbReference>
<dbReference type="PRINTS" id="PR01021">
    <property type="entry name" value="OMPADOMAIN"/>
</dbReference>
<keyword evidence="2 5" id="KW-0472">Membrane</keyword>
<dbReference type="InterPro" id="IPR050330">
    <property type="entry name" value="Bact_OuterMem_StrucFunc"/>
</dbReference>
<dbReference type="Gene3D" id="2.60.40.1120">
    <property type="entry name" value="Carboxypeptidase-like, regulatory domain"/>
    <property type="match status" value="1"/>
</dbReference>
<dbReference type="Gene3D" id="2.120.10.30">
    <property type="entry name" value="TolB, C-terminal domain"/>
    <property type="match status" value="1"/>
</dbReference>
<reference evidence="8 9" key="1">
    <citation type="submission" date="2021-12" db="EMBL/GenBank/DDBJ databases">
        <title>Genome sequencing of bacteria with rrn-lacking chromosome and rrn-plasmid.</title>
        <authorList>
            <person name="Anda M."/>
            <person name="Iwasaki W."/>
        </authorList>
    </citation>
    <scope>NUCLEOTIDE SEQUENCE [LARGE SCALE GENOMIC DNA]</scope>
    <source>
        <strain evidence="8 9">DSM 100852</strain>
    </source>
</reference>
<evidence type="ECO:0000256" key="6">
    <source>
        <dbReference type="SAM" id="SignalP"/>
    </source>
</evidence>
<evidence type="ECO:0000259" key="7">
    <source>
        <dbReference type="PROSITE" id="PS51123"/>
    </source>
</evidence>
<name>A0AAU9CIA9_9BACT</name>
<dbReference type="Gene3D" id="1.25.40.10">
    <property type="entry name" value="Tetratricopeptide repeat domain"/>
    <property type="match status" value="1"/>
</dbReference>
<dbReference type="SMART" id="SM00028">
    <property type="entry name" value="TPR"/>
    <property type="match status" value="3"/>
</dbReference>
<feature type="chain" id="PRO_5043616890" evidence="6">
    <location>
        <begin position="21"/>
        <end position="648"/>
    </location>
</feature>
<dbReference type="RefSeq" id="WP_338394229.1">
    <property type="nucleotide sequence ID" value="NZ_AP025314.1"/>
</dbReference>
<dbReference type="InterPro" id="IPR011990">
    <property type="entry name" value="TPR-like_helical_dom_sf"/>
</dbReference>
<dbReference type="InterPro" id="IPR006665">
    <property type="entry name" value="OmpA-like"/>
</dbReference>
<protein>
    <submittedName>
        <fullName evidence="8">Cell envelope biogenesis protein OmpA</fullName>
    </submittedName>
</protein>